<name>W1Q448_ABIDE</name>
<dbReference type="InterPro" id="IPR000515">
    <property type="entry name" value="MetI-like"/>
</dbReference>
<dbReference type="SUPFAM" id="SSF161098">
    <property type="entry name" value="MetI-like"/>
    <property type="match status" value="1"/>
</dbReference>
<dbReference type="HOGENOM" id="CLU_046113_2_1_9"/>
<evidence type="ECO:0000256" key="6">
    <source>
        <dbReference type="ARBA" id="ARBA00023136"/>
    </source>
</evidence>
<comment type="similarity">
    <text evidence="7">Belongs to the binding-protein-dependent transport system permease family.</text>
</comment>
<keyword evidence="5 7" id="KW-1133">Transmembrane helix</keyword>
<dbReference type="EMBL" id="ACIN03000004">
    <property type="protein sequence ID" value="ESK66002.1"/>
    <property type="molecule type" value="Genomic_DNA"/>
</dbReference>
<evidence type="ECO:0000256" key="3">
    <source>
        <dbReference type="ARBA" id="ARBA00022475"/>
    </source>
</evidence>
<comment type="subcellular location">
    <subcellularLocation>
        <location evidence="1 7">Cell membrane</location>
        <topology evidence="1 7">Multi-pass membrane protein</topology>
    </subcellularLocation>
</comment>
<reference evidence="9" key="1">
    <citation type="submission" date="2013-06" db="EMBL/GenBank/DDBJ databases">
        <authorList>
            <person name="Weinstock G."/>
            <person name="Sodergren E."/>
            <person name="Clifton S."/>
            <person name="Fulton L."/>
            <person name="Fulton B."/>
            <person name="Courtney L."/>
            <person name="Fronick C."/>
            <person name="Harrison M."/>
            <person name="Strong C."/>
            <person name="Farmer C."/>
            <person name="Delahaunty K."/>
            <person name="Markovic C."/>
            <person name="Hall O."/>
            <person name="Minx P."/>
            <person name="Tomlinson C."/>
            <person name="Mitreva M."/>
            <person name="Nelson J."/>
            <person name="Hou S."/>
            <person name="Wollam A."/>
            <person name="Pepin K.H."/>
            <person name="Johnson M."/>
            <person name="Bhonagiri V."/>
            <person name="Nash W.E."/>
            <person name="Warren W."/>
            <person name="Chinwalla A."/>
            <person name="Mardis E.R."/>
            <person name="Wilson R.K."/>
        </authorList>
    </citation>
    <scope>NUCLEOTIDE SEQUENCE [LARGE SCALE GENOMIC DNA]</scope>
    <source>
        <strain evidence="9">ATCC 49176</strain>
    </source>
</reference>
<keyword evidence="10" id="KW-1185">Reference proteome</keyword>
<protein>
    <submittedName>
        <fullName evidence="9">ABC transporter, permease protein</fullName>
    </submittedName>
</protein>
<feature type="domain" description="ABC transmembrane type-1" evidence="8">
    <location>
        <begin position="89"/>
        <end position="273"/>
    </location>
</feature>
<keyword evidence="2 7" id="KW-0813">Transport</keyword>
<keyword evidence="4 7" id="KW-0812">Transmembrane</keyword>
<feature type="transmembrane region" description="Helical" evidence="7">
    <location>
        <begin position="256"/>
        <end position="276"/>
    </location>
</feature>
<gene>
    <name evidence="9" type="ORF">GCWU000182_000736</name>
</gene>
<feature type="transmembrane region" description="Helical" evidence="7">
    <location>
        <begin position="95"/>
        <end position="117"/>
    </location>
</feature>
<evidence type="ECO:0000313" key="9">
    <source>
        <dbReference type="EMBL" id="ESK66002.1"/>
    </source>
</evidence>
<dbReference type="Proteomes" id="UP000019050">
    <property type="component" value="Unassembled WGS sequence"/>
</dbReference>
<dbReference type="InterPro" id="IPR035906">
    <property type="entry name" value="MetI-like_sf"/>
</dbReference>
<feature type="transmembrane region" description="Helical" evidence="7">
    <location>
        <begin position="64"/>
        <end position="83"/>
    </location>
</feature>
<evidence type="ECO:0000259" key="8">
    <source>
        <dbReference type="PROSITE" id="PS50928"/>
    </source>
</evidence>
<dbReference type="GO" id="GO:0055085">
    <property type="term" value="P:transmembrane transport"/>
    <property type="evidence" value="ECO:0007669"/>
    <property type="project" value="InterPro"/>
</dbReference>
<dbReference type="AlphaFoldDB" id="W1Q448"/>
<dbReference type="STRING" id="592010.GCWU000182_000736"/>
<evidence type="ECO:0000256" key="1">
    <source>
        <dbReference type="ARBA" id="ARBA00004651"/>
    </source>
</evidence>
<dbReference type="GO" id="GO:0005886">
    <property type="term" value="C:plasma membrane"/>
    <property type="evidence" value="ECO:0007669"/>
    <property type="project" value="UniProtKB-SubCell"/>
</dbReference>
<evidence type="ECO:0000256" key="7">
    <source>
        <dbReference type="RuleBase" id="RU363032"/>
    </source>
</evidence>
<dbReference type="PANTHER" id="PTHR30151:SF20">
    <property type="entry name" value="ABC TRANSPORTER PERMEASE PROTEIN HI_0355-RELATED"/>
    <property type="match status" value="1"/>
</dbReference>
<dbReference type="CDD" id="cd06261">
    <property type="entry name" value="TM_PBP2"/>
    <property type="match status" value="1"/>
</dbReference>
<evidence type="ECO:0000256" key="5">
    <source>
        <dbReference type="ARBA" id="ARBA00022989"/>
    </source>
</evidence>
<dbReference type="Gene3D" id="1.10.3720.10">
    <property type="entry name" value="MetI-like"/>
    <property type="match status" value="1"/>
</dbReference>
<dbReference type="PANTHER" id="PTHR30151">
    <property type="entry name" value="ALKANE SULFONATE ABC TRANSPORTER-RELATED, MEMBRANE SUBUNIT"/>
    <property type="match status" value="1"/>
</dbReference>
<feature type="transmembrane region" description="Helical" evidence="7">
    <location>
        <begin position="222"/>
        <end position="244"/>
    </location>
</feature>
<comment type="caution">
    <text evidence="9">The sequence shown here is derived from an EMBL/GenBank/DDBJ whole genome shotgun (WGS) entry which is preliminary data.</text>
</comment>
<proteinExistence type="inferred from homology"/>
<accession>W1Q448</accession>
<organism evidence="9 10">
    <name type="scientific">Abiotrophia defectiva ATCC 49176</name>
    <dbReference type="NCBI Taxonomy" id="592010"/>
    <lineage>
        <taxon>Bacteria</taxon>
        <taxon>Bacillati</taxon>
        <taxon>Bacillota</taxon>
        <taxon>Bacilli</taxon>
        <taxon>Lactobacillales</taxon>
        <taxon>Aerococcaceae</taxon>
        <taxon>Abiotrophia</taxon>
    </lineage>
</organism>
<feature type="transmembrane region" description="Helical" evidence="7">
    <location>
        <begin position="159"/>
        <end position="179"/>
    </location>
</feature>
<keyword evidence="3" id="KW-1003">Cell membrane</keyword>
<keyword evidence="6 7" id="KW-0472">Membrane</keyword>
<feature type="transmembrane region" description="Helical" evidence="7">
    <location>
        <begin position="129"/>
        <end position="152"/>
    </location>
</feature>
<feature type="transmembrane region" description="Helical" evidence="7">
    <location>
        <begin position="38"/>
        <end position="58"/>
    </location>
</feature>
<dbReference type="Pfam" id="PF00528">
    <property type="entry name" value="BPD_transp_1"/>
    <property type="match status" value="1"/>
</dbReference>
<sequence length="292" mass="32690">MDSSCASCRDGSFFIESKRKWVLRILNRKETVTIKQRVHRWFESSVAWLTGLGLLALWEVTARLGMLPRFIIPAPSAVLAAIWQDAPNLWRNSRVTLIQAFIGLGIGIVLAFMLAVIMDRFKWVHRALYPLLIVSQTVPTVAIAPILVLALGYEMTPKIVLVVLTTIFPIIMSILSGFAHCDQDALQLLNMMGASHWQTLRYVKIPTSLHFFFSGLKVSVSYAFVSSVVAEWLGGFEGLGVYMIQTKKAFAYDKMFAVIFLISALSLIFMGLVALIERLALPWRSSKAPHIS</sequence>
<evidence type="ECO:0000256" key="2">
    <source>
        <dbReference type="ARBA" id="ARBA00022448"/>
    </source>
</evidence>
<dbReference type="PROSITE" id="PS50928">
    <property type="entry name" value="ABC_TM1"/>
    <property type="match status" value="1"/>
</dbReference>
<dbReference type="OrthoDB" id="9804353at2"/>
<evidence type="ECO:0000256" key="4">
    <source>
        <dbReference type="ARBA" id="ARBA00022692"/>
    </source>
</evidence>
<evidence type="ECO:0000313" key="10">
    <source>
        <dbReference type="Proteomes" id="UP000019050"/>
    </source>
</evidence>
<dbReference type="eggNOG" id="COG0600">
    <property type="taxonomic scope" value="Bacteria"/>
</dbReference>